<dbReference type="RefSeq" id="WP_168135129.1">
    <property type="nucleotide sequence ID" value="NZ_JAAVJH010000008.1"/>
</dbReference>
<accession>A0ABX1CNQ0</accession>
<reference evidence="1 2" key="1">
    <citation type="submission" date="2020-03" db="EMBL/GenBank/DDBJ databases">
        <authorList>
            <person name="Wang L."/>
            <person name="He N."/>
            <person name="Li Y."/>
            <person name="Fang Y."/>
            <person name="Zhang F."/>
        </authorList>
    </citation>
    <scope>NUCLEOTIDE SEQUENCE [LARGE SCALE GENOMIC DNA]</scope>
    <source>
        <strain evidence="1 2">36D10-4-7</strain>
    </source>
</reference>
<gene>
    <name evidence="1" type="ORF">HBH26_13380</name>
</gene>
<organism evidence="1 2">
    <name type="scientific">Sphingomonas corticis</name>
    <dbReference type="NCBI Taxonomy" id="2722791"/>
    <lineage>
        <taxon>Bacteria</taxon>
        <taxon>Pseudomonadati</taxon>
        <taxon>Pseudomonadota</taxon>
        <taxon>Alphaproteobacteria</taxon>
        <taxon>Sphingomonadales</taxon>
        <taxon>Sphingomonadaceae</taxon>
        <taxon>Sphingomonas</taxon>
    </lineage>
</organism>
<evidence type="ECO:0000313" key="1">
    <source>
        <dbReference type="EMBL" id="NJR79573.1"/>
    </source>
</evidence>
<proteinExistence type="predicted"/>
<protein>
    <submittedName>
        <fullName evidence="1">Uncharacterized protein</fullName>
    </submittedName>
</protein>
<sequence>MMMVTAILLLAAQAGPPDTARVPPPVRVEARPAPAGAAALNDVDAAVRRADRDDRLTGRDVRRARNEASQLRDLRDRYAAGGLSDAEAREIETRAQVMESILNAPASCAPR</sequence>
<name>A0ABX1CNQ0_9SPHN</name>
<dbReference type="Proteomes" id="UP000732399">
    <property type="component" value="Unassembled WGS sequence"/>
</dbReference>
<dbReference type="EMBL" id="JAAVJH010000008">
    <property type="protein sequence ID" value="NJR79573.1"/>
    <property type="molecule type" value="Genomic_DNA"/>
</dbReference>
<comment type="caution">
    <text evidence="1">The sequence shown here is derived from an EMBL/GenBank/DDBJ whole genome shotgun (WGS) entry which is preliminary data.</text>
</comment>
<evidence type="ECO:0000313" key="2">
    <source>
        <dbReference type="Proteomes" id="UP000732399"/>
    </source>
</evidence>
<keyword evidence="2" id="KW-1185">Reference proteome</keyword>